<evidence type="ECO:0000256" key="9">
    <source>
        <dbReference type="ARBA" id="ARBA00023136"/>
    </source>
</evidence>
<dbReference type="Gene3D" id="3.30.460.20">
    <property type="entry name" value="CorA soluble domain-like"/>
    <property type="match status" value="1"/>
</dbReference>
<keyword evidence="7 12" id="KW-1133">Transmembrane helix</keyword>
<evidence type="ECO:0000256" key="4">
    <source>
        <dbReference type="ARBA" id="ARBA00022475"/>
    </source>
</evidence>
<dbReference type="InterPro" id="IPR045863">
    <property type="entry name" value="CorA_TM1_TM2"/>
</dbReference>
<organism evidence="13 14">
    <name type="scientific">Paenibacillus pasadenensis</name>
    <dbReference type="NCBI Taxonomy" id="217090"/>
    <lineage>
        <taxon>Bacteria</taxon>
        <taxon>Bacillati</taxon>
        <taxon>Bacillota</taxon>
        <taxon>Bacilli</taxon>
        <taxon>Bacillales</taxon>
        <taxon>Paenibacillaceae</taxon>
        <taxon>Paenibacillus</taxon>
    </lineage>
</organism>
<protein>
    <recommendedName>
        <fullName evidence="12">Magnesium transport protein CorA</fullName>
    </recommendedName>
</protein>
<accession>A0A2N5N6W2</accession>
<evidence type="ECO:0000256" key="12">
    <source>
        <dbReference type="RuleBase" id="RU362010"/>
    </source>
</evidence>
<dbReference type="NCBIfam" id="TIGR00383">
    <property type="entry name" value="corA"/>
    <property type="match status" value="1"/>
</dbReference>
<keyword evidence="9 12" id="KW-0472">Membrane</keyword>
<proteinExistence type="inferred from homology"/>
<dbReference type="GO" id="GO:0015087">
    <property type="term" value="F:cobalt ion transmembrane transporter activity"/>
    <property type="evidence" value="ECO:0007669"/>
    <property type="project" value="UniProtKB-UniRule"/>
</dbReference>
<keyword evidence="5 12" id="KW-0812">Transmembrane</keyword>
<evidence type="ECO:0000256" key="11">
    <source>
        <dbReference type="ARBA" id="ARBA00045497"/>
    </source>
</evidence>
<dbReference type="GO" id="GO:0050897">
    <property type="term" value="F:cobalt ion binding"/>
    <property type="evidence" value="ECO:0007669"/>
    <property type="project" value="TreeGrafter"/>
</dbReference>
<dbReference type="GO" id="GO:0015095">
    <property type="term" value="F:magnesium ion transmembrane transporter activity"/>
    <property type="evidence" value="ECO:0007669"/>
    <property type="project" value="UniProtKB-UniRule"/>
</dbReference>
<dbReference type="InterPro" id="IPR002523">
    <property type="entry name" value="MgTranspt_CorA/ZnTranspt_ZntB"/>
</dbReference>
<gene>
    <name evidence="12" type="primary">corA</name>
    <name evidence="13" type="ORF">B8V81_4527</name>
</gene>
<dbReference type="Pfam" id="PF01544">
    <property type="entry name" value="CorA"/>
    <property type="match status" value="1"/>
</dbReference>
<evidence type="ECO:0000256" key="3">
    <source>
        <dbReference type="ARBA" id="ARBA00022448"/>
    </source>
</evidence>
<evidence type="ECO:0000256" key="7">
    <source>
        <dbReference type="ARBA" id="ARBA00022989"/>
    </source>
</evidence>
<comment type="function">
    <text evidence="11">Mediates influx of magnesium ions. Alternates between open and closed states. Activated by low cytoplasmic Mg(2+) levels. Inactive when cytoplasmic Mg(2+) levels are high.</text>
</comment>
<keyword evidence="14" id="KW-1185">Reference proteome</keyword>
<evidence type="ECO:0000256" key="10">
    <source>
        <dbReference type="ARBA" id="ARBA00034269"/>
    </source>
</evidence>
<dbReference type="CDD" id="cd12831">
    <property type="entry name" value="TmCorA-like_u2"/>
    <property type="match status" value="1"/>
</dbReference>
<comment type="catalytic activity">
    <reaction evidence="10">
        <text>Mg(2+)(in) = Mg(2+)(out)</text>
        <dbReference type="Rhea" id="RHEA:29827"/>
        <dbReference type="ChEBI" id="CHEBI:18420"/>
    </reaction>
</comment>
<evidence type="ECO:0000313" key="14">
    <source>
        <dbReference type="Proteomes" id="UP000234789"/>
    </source>
</evidence>
<comment type="subcellular location">
    <subcellularLocation>
        <location evidence="1">Cell membrane</location>
        <topology evidence="1">Multi-pass membrane protein</topology>
    </subcellularLocation>
    <subcellularLocation>
        <location evidence="12">Membrane</location>
        <topology evidence="12">Multi-pass membrane protein</topology>
    </subcellularLocation>
</comment>
<keyword evidence="4 12" id="KW-1003">Cell membrane</keyword>
<dbReference type="OrthoDB" id="9803416at2"/>
<dbReference type="SUPFAM" id="SSF144083">
    <property type="entry name" value="Magnesium transport protein CorA, transmembrane region"/>
    <property type="match status" value="1"/>
</dbReference>
<dbReference type="GO" id="GO:0005886">
    <property type="term" value="C:plasma membrane"/>
    <property type="evidence" value="ECO:0007669"/>
    <property type="project" value="UniProtKB-SubCell"/>
</dbReference>
<feature type="transmembrane region" description="Helical" evidence="12">
    <location>
        <begin position="258"/>
        <end position="277"/>
    </location>
</feature>
<name>A0A2N5N6W2_9BACL</name>
<keyword evidence="8 12" id="KW-0406">Ion transport</keyword>
<comment type="similarity">
    <text evidence="2 12">Belongs to the CorA metal ion transporter (MIT) (TC 1.A.35) family.</text>
</comment>
<evidence type="ECO:0000256" key="5">
    <source>
        <dbReference type="ARBA" id="ARBA00022692"/>
    </source>
</evidence>
<keyword evidence="3 12" id="KW-0813">Transport</keyword>
<dbReference type="Proteomes" id="UP000234789">
    <property type="component" value="Unassembled WGS sequence"/>
</dbReference>
<dbReference type="SUPFAM" id="SSF143865">
    <property type="entry name" value="CorA soluble domain-like"/>
    <property type="match status" value="1"/>
</dbReference>
<dbReference type="FunFam" id="1.20.58.340:FF:000004">
    <property type="entry name" value="Magnesium transport protein CorA"/>
    <property type="match status" value="1"/>
</dbReference>
<dbReference type="PANTHER" id="PTHR46494:SF1">
    <property type="entry name" value="CORA FAMILY METAL ION TRANSPORTER (EUROFUNG)"/>
    <property type="match status" value="1"/>
</dbReference>
<reference evidence="13 14" key="1">
    <citation type="submission" date="2017-05" db="EMBL/GenBank/DDBJ databases">
        <title>Functional genome analysis of Paenibacillus pasadenensis strain R16: insights on endophytic life style and antifungal activity.</title>
        <authorList>
            <person name="Passera A."/>
            <person name="Marcolungo L."/>
            <person name="Casati P."/>
            <person name="Brasca M."/>
            <person name="Quaglino F."/>
            <person name="Delledonne M."/>
        </authorList>
    </citation>
    <scope>NUCLEOTIDE SEQUENCE [LARGE SCALE GENOMIC DNA]</scope>
    <source>
        <strain evidence="13 14">R16</strain>
    </source>
</reference>
<evidence type="ECO:0000256" key="1">
    <source>
        <dbReference type="ARBA" id="ARBA00004651"/>
    </source>
</evidence>
<dbReference type="AlphaFoldDB" id="A0A2N5N6W2"/>
<evidence type="ECO:0000313" key="13">
    <source>
        <dbReference type="EMBL" id="PLT46096.1"/>
    </source>
</evidence>
<keyword evidence="6 12" id="KW-0460">Magnesium</keyword>
<sequence length="316" mass="36517">MLRIMAMDSTGRLRKDVGLDELKTMDPVWYWADIGQPEEAEIRLLDEYFHFHPLAIEDCLHLLQRPKVDHYEDVHFFVLHALEAETLQVQEVNLFLGPNFAVTFRFAACAEIDAAWQAAAVHPKHPRSGHLAVAHAVMDRLVDRYFPSIYELEDQLLDADPGSRGYSDRTGIDGVFAIRSKLLRLRKTIVPMRDLLYRMTTIEAIPGLKEFRAFFHDIYDHLLKQAETLEACRDMTADMRDSYMSYSSNRMNGIMKTLTVITTIFMPLTFLAGIYGMNFIHMPELEWRYGYFGVLAGMGLIASGMFAWFKRKGWFD</sequence>
<dbReference type="RefSeq" id="WP_028597342.1">
    <property type="nucleotide sequence ID" value="NZ_BIMM01000107.1"/>
</dbReference>
<evidence type="ECO:0000256" key="6">
    <source>
        <dbReference type="ARBA" id="ARBA00022842"/>
    </source>
</evidence>
<dbReference type="PANTHER" id="PTHR46494">
    <property type="entry name" value="CORA FAMILY METAL ION TRANSPORTER (EUROFUNG)"/>
    <property type="match status" value="1"/>
</dbReference>
<dbReference type="InterPro" id="IPR045861">
    <property type="entry name" value="CorA_cytoplasmic_dom"/>
</dbReference>
<evidence type="ECO:0000256" key="2">
    <source>
        <dbReference type="ARBA" id="ARBA00009765"/>
    </source>
</evidence>
<dbReference type="EMBL" id="NFEZ01000004">
    <property type="protein sequence ID" value="PLT46096.1"/>
    <property type="molecule type" value="Genomic_DNA"/>
</dbReference>
<comment type="caution">
    <text evidence="13">The sequence shown here is derived from an EMBL/GenBank/DDBJ whole genome shotgun (WGS) entry which is preliminary data.</text>
</comment>
<evidence type="ECO:0000256" key="8">
    <source>
        <dbReference type="ARBA" id="ARBA00023065"/>
    </source>
</evidence>
<dbReference type="GO" id="GO:0000287">
    <property type="term" value="F:magnesium ion binding"/>
    <property type="evidence" value="ECO:0007669"/>
    <property type="project" value="TreeGrafter"/>
</dbReference>
<dbReference type="Gene3D" id="1.20.58.340">
    <property type="entry name" value="Magnesium transport protein CorA, transmembrane region"/>
    <property type="match status" value="2"/>
</dbReference>
<feature type="transmembrane region" description="Helical" evidence="12">
    <location>
        <begin position="289"/>
        <end position="309"/>
    </location>
</feature>
<dbReference type="InterPro" id="IPR004488">
    <property type="entry name" value="Mg/Co-transport_prot_CorA"/>
</dbReference>